<reference evidence="1 2" key="1">
    <citation type="submission" date="2013-08" db="EMBL/GenBank/DDBJ databases">
        <title>The genome sequence of Skermanella stibiiresistens.</title>
        <authorList>
            <person name="Zhu W."/>
            <person name="Wang G."/>
        </authorList>
    </citation>
    <scope>NUCLEOTIDE SEQUENCE [LARGE SCALE GENOMIC DNA]</scope>
    <source>
        <strain evidence="1 2">SB22</strain>
    </source>
</reference>
<name>W9H8L8_9PROT</name>
<comment type="caution">
    <text evidence="1">The sequence shown here is derived from an EMBL/GenBank/DDBJ whole genome shotgun (WGS) entry which is preliminary data.</text>
</comment>
<organism evidence="1 2">
    <name type="scientific">Skermanella stibiiresistens SB22</name>
    <dbReference type="NCBI Taxonomy" id="1385369"/>
    <lineage>
        <taxon>Bacteria</taxon>
        <taxon>Pseudomonadati</taxon>
        <taxon>Pseudomonadota</taxon>
        <taxon>Alphaproteobacteria</taxon>
        <taxon>Rhodospirillales</taxon>
        <taxon>Azospirillaceae</taxon>
        <taxon>Skermanella</taxon>
    </lineage>
</organism>
<dbReference type="STRING" id="1385369.N825_02775"/>
<proteinExistence type="predicted"/>
<dbReference type="Proteomes" id="UP000019486">
    <property type="component" value="Unassembled WGS sequence"/>
</dbReference>
<evidence type="ECO:0000313" key="1">
    <source>
        <dbReference type="EMBL" id="EWY40118.1"/>
    </source>
</evidence>
<dbReference type="AlphaFoldDB" id="W9H8L8"/>
<protein>
    <submittedName>
        <fullName evidence="1">Uncharacterized protein</fullName>
    </submittedName>
</protein>
<keyword evidence="2" id="KW-1185">Reference proteome</keyword>
<gene>
    <name evidence="1" type="ORF">N825_02775</name>
</gene>
<accession>W9H8L8</accession>
<dbReference type="EMBL" id="AVFL01000009">
    <property type="protein sequence ID" value="EWY40118.1"/>
    <property type="molecule type" value="Genomic_DNA"/>
</dbReference>
<sequence>MELAGNMTRALAAGIKGAKLGAALLAGVLLAGGLSGGALAWDYRDGPHYGGPRYDGPRFHGPRYEGPAWGGFHDRGYWSPPVGPRWRPGPPRYRGPDVVLLPGPPILYQPAPPLVVLSTCQQTVGDGLVERYGPGSIVFSGGPFEGVVTLDQRPFNYRCADGRINVW</sequence>
<evidence type="ECO:0000313" key="2">
    <source>
        <dbReference type="Proteomes" id="UP000019486"/>
    </source>
</evidence>